<comment type="caution">
    <text evidence="2">The sequence shown here is derived from an EMBL/GenBank/DDBJ whole genome shotgun (WGS) entry which is preliminary data.</text>
</comment>
<evidence type="ECO:0000313" key="2">
    <source>
        <dbReference type="EMBL" id="KAG8047042.1"/>
    </source>
</evidence>
<feature type="region of interest" description="Disordered" evidence="1">
    <location>
        <begin position="1"/>
        <end position="71"/>
    </location>
</feature>
<evidence type="ECO:0000256" key="1">
    <source>
        <dbReference type="SAM" id="MobiDB-lite"/>
    </source>
</evidence>
<reference evidence="2" key="2">
    <citation type="submission" date="2021-02" db="EMBL/GenBank/DDBJ databases">
        <authorList>
            <person name="Kimball J.A."/>
            <person name="Haas M.W."/>
            <person name="Macchietto M."/>
            <person name="Kono T."/>
            <person name="Duquette J."/>
            <person name="Shao M."/>
        </authorList>
    </citation>
    <scope>NUCLEOTIDE SEQUENCE</scope>
    <source>
        <tissue evidence="2">Fresh leaf tissue</tissue>
    </source>
</reference>
<dbReference type="AlphaFoldDB" id="A0A8J5UWV0"/>
<evidence type="ECO:0000313" key="3">
    <source>
        <dbReference type="Proteomes" id="UP000729402"/>
    </source>
</evidence>
<keyword evidence="3" id="KW-1185">Reference proteome</keyword>
<gene>
    <name evidence="2" type="ORF">GUJ93_ZPchr0008g12099</name>
</gene>
<sequence>MSATPASRLHQETPAPLARSPVRPLPRPRATTIRRSARNLRHPPTPHPAIGARRHHPPIAAQTHHRDSPTI</sequence>
<dbReference type="EMBL" id="JAAALK010000290">
    <property type="protein sequence ID" value="KAG8047042.1"/>
    <property type="molecule type" value="Genomic_DNA"/>
</dbReference>
<dbReference type="Proteomes" id="UP000729402">
    <property type="component" value="Unassembled WGS sequence"/>
</dbReference>
<name>A0A8J5UWV0_ZIZPA</name>
<proteinExistence type="predicted"/>
<organism evidence="2 3">
    <name type="scientific">Zizania palustris</name>
    <name type="common">Northern wild rice</name>
    <dbReference type="NCBI Taxonomy" id="103762"/>
    <lineage>
        <taxon>Eukaryota</taxon>
        <taxon>Viridiplantae</taxon>
        <taxon>Streptophyta</taxon>
        <taxon>Embryophyta</taxon>
        <taxon>Tracheophyta</taxon>
        <taxon>Spermatophyta</taxon>
        <taxon>Magnoliopsida</taxon>
        <taxon>Liliopsida</taxon>
        <taxon>Poales</taxon>
        <taxon>Poaceae</taxon>
        <taxon>BOP clade</taxon>
        <taxon>Oryzoideae</taxon>
        <taxon>Oryzeae</taxon>
        <taxon>Zizaniinae</taxon>
        <taxon>Zizania</taxon>
    </lineage>
</organism>
<reference evidence="2" key="1">
    <citation type="journal article" date="2021" name="bioRxiv">
        <title>Whole Genome Assembly and Annotation of Northern Wild Rice, Zizania palustris L., Supports a Whole Genome Duplication in the Zizania Genus.</title>
        <authorList>
            <person name="Haas M."/>
            <person name="Kono T."/>
            <person name="Macchietto M."/>
            <person name="Millas R."/>
            <person name="McGilp L."/>
            <person name="Shao M."/>
            <person name="Duquette J."/>
            <person name="Hirsch C.N."/>
            <person name="Kimball J."/>
        </authorList>
    </citation>
    <scope>NUCLEOTIDE SEQUENCE</scope>
    <source>
        <tissue evidence="2">Fresh leaf tissue</tissue>
    </source>
</reference>
<accession>A0A8J5UWV0</accession>
<protein>
    <submittedName>
        <fullName evidence="2">Uncharacterized protein</fullName>
    </submittedName>
</protein>